<evidence type="ECO:0008006" key="2">
    <source>
        <dbReference type="Google" id="ProtNLM"/>
    </source>
</evidence>
<accession>X1SYF8</accession>
<feature type="non-terminal residue" evidence="1">
    <location>
        <position position="1"/>
    </location>
</feature>
<dbReference type="SUPFAM" id="SSF51726">
    <property type="entry name" value="UROD/MetE-like"/>
    <property type="match status" value="1"/>
</dbReference>
<gene>
    <name evidence="1" type="ORF">S12H4_31461</name>
</gene>
<sequence length="242" mass="27911">DVVEKLHIDVLPVETPALCFEIKRENYKPWRLFDGTPVLVPGDFNVDVDEKGNWLLHEGGDPREPIVAKMPKDGFYFDDLKLTKISDELQRSSLDNLKEECLLTEEEIEYMVKQASFLRRETDKALLVSFWLKSGLGIIGSMSDFFMLIALDKGYVKEFLYKKQEIIMENLKSLWEALGGNIDIVVLEGFDFGGQNSELFSPADFEELYLPYYKEQFTWAITIAILKTLRINLVKNTIKIPL</sequence>
<dbReference type="AlphaFoldDB" id="X1SYF8"/>
<organism evidence="1">
    <name type="scientific">marine sediment metagenome</name>
    <dbReference type="NCBI Taxonomy" id="412755"/>
    <lineage>
        <taxon>unclassified sequences</taxon>
        <taxon>metagenomes</taxon>
        <taxon>ecological metagenomes</taxon>
    </lineage>
</organism>
<dbReference type="Gene3D" id="3.20.20.210">
    <property type="match status" value="1"/>
</dbReference>
<proteinExistence type="predicted"/>
<name>X1SYF8_9ZZZZ</name>
<evidence type="ECO:0000313" key="1">
    <source>
        <dbReference type="EMBL" id="GAI98107.1"/>
    </source>
</evidence>
<dbReference type="EMBL" id="BARW01018363">
    <property type="protein sequence ID" value="GAI98107.1"/>
    <property type="molecule type" value="Genomic_DNA"/>
</dbReference>
<dbReference type="InterPro" id="IPR038071">
    <property type="entry name" value="UROD/MetE-like_sf"/>
</dbReference>
<protein>
    <recommendedName>
        <fullName evidence="2">Uroporphyrinogen decarboxylase (URO-D) domain-containing protein</fullName>
    </recommendedName>
</protein>
<comment type="caution">
    <text evidence="1">The sequence shown here is derived from an EMBL/GenBank/DDBJ whole genome shotgun (WGS) entry which is preliminary data.</text>
</comment>
<reference evidence="1" key="1">
    <citation type="journal article" date="2014" name="Front. Microbiol.">
        <title>High frequency of phylogenetically diverse reductive dehalogenase-homologous genes in deep subseafloor sedimentary metagenomes.</title>
        <authorList>
            <person name="Kawai M."/>
            <person name="Futagami T."/>
            <person name="Toyoda A."/>
            <person name="Takaki Y."/>
            <person name="Nishi S."/>
            <person name="Hori S."/>
            <person name="Arai W."/>
            <person name="Tsubouchi T."/>
            <person name="Morono Y."/>
            <person name="Uchiyama I."/>
            <person name="Ito T."/>
            <person name="Fujiyama A."/>
            <person name="Inagaki F."/>
            <person name="Takami H."/>
        </authorList>
    </citation>
    <scope>NUCLEOTIDE SEQUENCE</scope>
    <source>
        <strain evidence="1">Expedition CK06-06</strain>
    </source>
</reference>